<protein>
    <recommendedName>
        <fullName evidence="2">C2H2-type domain-containing protein</fullName>
    </recommendedName>
</protein>
<name>L0K637_9EURY</name>
<feature type="region of interest" description="Disordered" evidence="1">
    <location>
        <begin position="42"/>
        <end position="61"/>
    </location>
</feature>
<evidence type="ECO:0000313" key="3">
    <source>
        <dbReference type="EMBL" id="AGB39814.1"/>
    </source>
</evidence>
<organism evidence="3 4">
    <name type="scientific">Natronococcus occultus SP4</name>
    <dbReference type="NCBI Taxonomy" id="694430"/>
    <lineage>
        <taxon>Archaea</taxon>
        <taxon>Methanobacteriati</taxon>
        <taxon>Methanobacteriota</taxon>
        <taxon>Stenosarchaea group</taxon>
        <taxon>Halobacteria</taxon>
        <taxon>Halobacteriales</taxon>
        <taxon>Natrialbaceae</taxon>
        <taxon>Natronococcus</taxon>
    </lineage>
</organism>
<dbReference type="KEGG" id="nou:Natoc_4102"/>
<keyword evidence="4" id="KW-1185">Reference proteome</keyword>
<dbReference type="AlphaFoldDB" id="L0K637"/>
<keyword evidence="3" id="KW-0614">Plasmid</keyword>
<evidence type="ECO:0000313" key="4">
    <source>
        <dbReference type="Proteomes" id="UP000010878"/>
    </source>
</evidence>
<proteinExistence type="predicted"/>
<dbReference type="InterPro" id="IPR013087">
    <property type="entry name" value="Znf_C2H2_type"/>
</dbReference>
<reference evidence="3 4" key="1">
    <citation type="submission" date="2012-11" db="EMBL/GenBank/DDBJ databases">
        <title>FINISHED of Natronococcus occultus SP4, DSM 3396.</title>
        <authorList>
            <consortium name="DOE Joint Genome Institute"/>
            <person name="Eisen J."/>
            <person name="Huntemann M."/>
            <person name="Wei C.-L."/>
            <person name="Han J."/>
            <person name="Detter J.C."/>
            <person name="Han C."/>
            <person name="Tapia R."/>
            <person name="Chen A."/>
            <person name="Kyrpides N."/>
            <person name="Mavromatis K."/>
            <person name="Markowitz V."/>
            <person name="Szeto E."/>
            <person name="Ivanova N."/>
            <person name="Mikhailova N."/>
            <person name="Ovchinnikova G."/>
            <person name="Pagani I."/>
            <person name="Pati A."/>
            <person name="Goodwin L."/>
            <person name="Nordberg H.P."/>
            <person name="Cantor M.N."/>
            <person name="Hua S.X."/>
            <person name="Woyke T."/>
            <person name="Eisen J."/>
            <person name="Klenk H.-P."/>
            <person name="Klenk H.-P."/>
        </authorList>
    </citation>
    <scope>NUCLEOTIDE SEQUENCE [LARGE SCALE GENOMIC DNA]</scope>
    <source>
        <strain evidence="3 4">SP4</strain>
        <plasmid evidence="4">Plasmid 2</plasmid>
    </source>
</reference>
<sequence length="61" mass="6980">MIVGTVLFECSSFDCSRTFGAKAEFSKYTNAKHAGEYQGEEWPDTLAGRKAHRDRDEDYKK</sequence>
<accession>L0K637</accession>
<dbReference type="HOGENOM" id="CLU_2911618_0_0_2"/>
<gene>
    <name evidence="3" type="ORF">Natoc_4102</name>
</gene>
<dbReference type="PROSITE" id="PS50157">
    <property type="entry name" value="ZINC_FINGER_C2H2_2"/>
    <property type="match status" value="1"/>
</dbReference>
<feature type="domain" description="C2H2-type" evidence="2">
    <location>
        <begin position="8"/>
        <end position="38"/>
    </location>
</feature>
<geneLocation type="plasmid" evidence="3">
    <name>2</name>
</geneLocation>
<dbReference type="Proteomes" id="UP000010878">
    <property type="component" value="Plasmid 2"/>
</dbReference>
<evidence type="ECO:0000259" key="2">
    <source>
        <dbReference type="PROSITE" id="PS50157"/>
    </source>
</evidence>
<dbReference type="EMBL" id="CP003931">
    <property type="protein sequence ID" value="AGB39814.1"/>
    <property type="molecule type" value="Genomic_DNA"/>
</dbReference>
<evidence type="ECO:0000256" key="1">
    <source>
        <dbReference type="SAM" id="MobiDB-lite"/>
    </source>
</evidence>